<evidence type="ECO:0000256" key="1">
    <source>
        <dbReference type="ARBA" id="ARBA00009589"/>
    </source>
</evidence>
<proteinExistence type="inferred from homology"/>
<dbReference type="Proteomes" id="UP000317010">
    <property type="component" value="Unassembled WGS sequence"/>
</dbReference>
<evidence type="ECO:0000313" key="4">
    <source>
        <dbReference type="Proteomes" id="UP000317010"/>
    </source>
</evidence>
<dbReference type="EMBL" id="VLLI01000004">
    <property type="protein sequence ID" value="TWJ01599.1"/>
    <property type="molecule type" value="Genomic_DNA"/>
</dbReference>
<organism evidence="3 4">
    <name type="scientific">Mucilaginibacter frigoritolerans</name>
    <dbReference type="NCBI Taxonomy" id="652788"/>
    <lineage>
        <taxon>Bacteria</taxon>
        <taxon>Pseudomonadati</taxon>
        <taxon>Bacteroidota</taxon>
        <taxon>Sphingobacteriia</taxon>
        <taxon>Sphingobacteriales</taxon>
        <taxon>Sphingobacteriaceae</taxon>
        <taxon>Mucilaginibacter</taxon>
    </lineage>
</organism>
<sequence length="168" mass="19740">MDGVIADTETQFINWYELDYGVKVYPHEILGREENEMFPDKEAARKFAFTPGFFRTLPVMPGAVEAVQTLMENFDVYIVSAAMEFPQSLPEKLEWLQENFPFIGWRNIIFCGDKSVINTDFMIDDHIKNLDYFKGKPIMFHAFHNVNHNHHHRVNNWKEAVAFLETHL</sequence>
<dbReference type="InterPro" id="IPR010708">
    <property type="entry name" value="5'(3')-deoxyribonucleotidase"/>
</dbReference>
<dbReference type="AlphaFoldDB" id="A0A562U7N2"/>
<dbReference type="GO" id="GO:0008253">
    <property type="term" value="F:5'-nucleotidase activity"/>
    <property type="evidence" value="ECO:0007669"/>
    <property type="project" value="InterPro"/>
</dbReference>
<dbReference type="InterPro" id="IPR036412">
    <property type="entry name" value="HAD-like_sf"/>
</dbReference>
<name>A0A562U7N2_9SPHI</name>
<dbReference type="Gene3D" id="3.40.50.1000">
    <property type="entry name" value="HAD superfamily/HAD-like"/>
    <property type="match status" value="1"/>
</dbReference>
<reference evidence="3 4" key="1">
    <citation type="submission" date="2019-07" db="EMBL/GenBank/DDBJ databases">
        <title>Genomic Encyclopedia of Archaeal and Bacterial Type Strains, Phase II (KMG-II): from individual species to whole genera.</title>
        <authorList>
            <person name="Goeker M."/>
        </authorList>
    </citation>
    <scope>NUCLEOTIDE SEQUENCE [LARGE SCALE GENOMIC DNA]</scope>
    <source>
        <strain evidence="3 4">ATCC BAA-1854</strain>
    </source>
</reference>
<dbReference type="Gene3D" id="1.10.40.40">
    <property type="entry name" value="Deoxyribonucleotidase, domain 2"/>
    <property type="match status" value="1"/>
</dbReference>
<dbReference type="InterPro" id="IPR023214">
    <property type="entry name" value="HAD_sf"/>
</dbReference>
<evidence type="ECO:0000313" key="3">
    <source>
        <dbReference type="EMBL" id="TWJ01599.1"/>
    </source>
</evidence>
<comment type="caution">
    <text evidence="3">The sequence shown here is derived from an EMBL/GenBank/DDBJ whole genome shotgun (WGS) entry which is preliminary data.</text>
</comment>
<evidence type="ECO:0000256" key="2">
    <source>
        <dbReference type="PIRSR" id="PIRSR610708-1"/>
    </source>
</evidence>
<accession>A0A562U7N2</accession>
<dbReference type="PANTHER" id="PTHR16504">
    <property type="entry name" value="5'(3')-DEOXYRIBONUCLEOTIDASE"/>
    <property type="match status" value="1"/>
</dbReference>
<dbReference type="GO" id="GO:0009223">
    <property type="term" value="P:pyrimidine deoxyribonucleotide catabolic process"/>
    <property type="evidence" value="ECO:0007669"/>
    <property type="project" value="TreeGrafter"/>
</dbReference>
<dbReference type="SUPFAM" id="SSF56784">
    <property type="entry name" value="HAD-like"/>
    <property type="match status" value="1"/>
</dbReference>
<feature type="active site" description="Proton donor" evidence="2">
    <location>
        <position position="2"/>
    </location>
</feature>
<protein>
    <submittedName>
        <fullName evidence="3">5'(3')-deoxyribonucleotidase</fullName>
    </submittedName>
</protein>
<dbReference type="PANTHER" id="PTHR16504:SF4">
    <property type="entry name" value="5'(3')-DEOXYRIBONUCLEOTIDASE"/>
    <property type="match status" value="1"/>
</dbReference>
<dbReference type="Pfam" id="PF06941">
    <property type="entry name" value="NT5C"/>
    <property type="match status" value="1"/>
</dbReference>
<comment type="similarity">
    <text evidence="1">Belongs to the 5'(3')-deoxyribonucleotidase family.</text>
</comment>
<keyword evidence="4" id="KW-1185">Reference proteome</keyword>
<gene>
    <name evidence="3" type="ORF">JN11_01750</name>
</gene>